<dbReference type="GO" id="GO:0008270">
    <property type="term" value="F:zinc ion binding"/>
    <property type="evidence" value="ECO:0007669"/>
    <property type="project" value="InterPro"/>
</dbReference>
<dbReference type="Proteomes" id="UP000023775">
    <property type="component" value="Unassembled WGS sequence"/>
</dbReference>
<dbReference type="OrthoDB" id="9802901at2"/>
<dbReference type="CDD" id="cd00085">
    <property type="entry name" value="HNHc"/>
    <property type="match status" value="1"/>
</dbReference>
<comment type="caution">
    <text evidence="2">The sequence shown here is derived from an EMBL/GenBank/DDBJ whole genome shotgun (WGS) entry which is preliminary data.</text>
</comment>
<dbReference type="InterPro" id="IPR002711">
    <property type="entry name" value="HNH"/>
</dbReference>
<dbReference type="Gene3D" id="1.10.30.50">
    <property type="match status" value="1"/>
</dbReference>
<organism evidence="2 3">
    <name type="scientific">Aeromonas diversa CDC 2478-85</name>
    <dbReference type="NCBI Taxonomy" id="1268237"/>
    <lineage>
        <taxon>Bacteria</taxon>
        <taxon>Pseudomonadati</taxon>
        <taxon>Pseudomonadota</taxon>
        <taxon>Gammaproteobacteria</taxon>
        <taxon>Aeromonadales</taxon>
        <taxon>Aeromonadaceae</taxon>
        <taxon>Aeromonas</taxon>
    </lineage>
</organism>
<dbReference type="AlphaFoldDB" id="N9VQZ4"/>
<dbReference type="Pfam" id="PF01844">
    <property type="entry name" value="HNH"/>
    <property type="match status" value="1"/>
</dbReference>
<sequence length="247" mass="27762">MIKLQRAPAPPYLSAEKVAELTAEFKSSGKSVWNQHHIKEPLLASSFGKCAYCECPLETESNYMEVEHFEDKKNNPEKVVDWENLLPSCKKCNGSKGAHDVVADPIVNPYRDDPKEHLALRLYRLRGISEIGVCTIQVTNLNHSDRLVFSRYKIGEKISELIETAFDRWQVYQEAGDTRSKNRLLGVVEGLLKECVPQASYAASTATMLLTDSSFLELIDEMKAASVWSEDLENLLQNALPIVLDCA</sequence>
<name>N9VQZ4_9GAMM</name>
<dbReference type="GO" id="GO:0003676">
    <property type="term" value="F:nucleic acid binding"/>
    <property type="evidence" value="ECO:0007669"/>
    <property type="project" value="InterPro"/>
</dbReference>
<keyword evidence="3" id="KW-1185">Reference proteome</keyword>
<dbReference type="EMBL" id="APVG01000002">
    <property type="protein sequence ID" value="ENY73721.1"/>
    <property type="molecule type" value="Genomic_DNA"/>
</dbReference>
<evidence type="ECO:0000313" key="3">
    <source>
        <dbReference type="Proteomes" id="UP000023775"/>
    </source>
</evidence>
<dbReference type="RefSeq" id="WP_005346414.1">
    <property type="nucleotide sequence ID" value="NZ_APVG01000002.1"/>
</dbReference>
<dbReference type="eggNOG" id="COG1403">
    <property type="taxonomic scope" value="Bacteria"/>
</dbReference>
<dbReference type="InterPro" id="IPR003615">
    <property type="entry name" value="HNH_nuc"/>
</dbReference>
<proteinExistence type="predicted"/>
<dbReference type="GO" id="GO:0004519">
    <property type="term" value="F:endonuclease activity"/>
    <property type="evidence" value="ECO:0007669"/>
    <property type="project" value="InterPro"/>
</dbReference>
<evidence type="ECO:0000313" key="2">
    <source>
        <dbReference type="EMBL" id="ENY73721.1"/>
    </source>
</evidence>
<accession>N9VQZ4</accession>
<dbReference type="SMART" id="SM00507">
    <property type="entry name" value="HNHc"/>
    <property type="match status" value="1"/>
</dbReference>
<feature type="domain" description="HNH nuclease" evidence="1">
    <location>
        <begin position="37"/>
        <end position="94"/>
    </location>
</feature>
<evidence type="ECO:0000259" key="1">
    <source>
        <dbReference type="SMART" id="SM00507"/>
    </source>
</evidence>
<gene>
    <name evidence="2" type="ORF">G114_01664</name>
</gene>
<reference evidence="2 3" key="1">
    <citation type="journal article" date="2013" name="Genome Announc.">
        <title>Draft Genome Sequence of the Aeromonas diversa Type Strain.</title>
        <authorList>
            <person name="Farfan M."/>
            <person name="Spataro N."/>
            <person name="Sanglas A."/>
            <person name="Albarral V."/>
            <person name="Loren J.G."/>
            <person name="Bosch E."/>
            <person name="Fuste M.C."/>
        </authorList>
    </citation>
    <scope>NUCLEOTIDE SEQUENCE [LARGE SCALE GENOMIC DNA]</scope>
    <source>
        <strain evidence="2 3">2478-85</strain>
    </source>
</reference>
<protein>
    <recommendedName>
        <fullName evidence="1">HNH nuclease domain-containing protein</fullName>
    </recommendedName>
</protein>